<dbReference type="Pfam" id="PF14608">
    <property type="entry name" value="zf-CCCH_2"/>
    <property type="match status" value="3"/>
</dbReference>
<feature type="domain" description="C3H1-type" evidence="7">
    <location>
        <begin position="70"/>
        <end position="97"/>
    </location>
</feature>
<feature type="region of interest" description="Disordered" evidence="6">
    <location>
        <begin position="117"/>
        <end position="141"/>
    </location>
</feature>
<evidence type="ECO:0000256" key="4">
    <source>
        <dbReference type="ARBA" id="ARBA00022833"/>
    </source>
</evidence>
<dbReference type="Gene3D" id="4.10.1000.10">
    <property type="entry name" value="Zinc finger, CCCH-type"/>
    <property type="match status" value="3"/>
</dbReference>
<name>A0A1Q9DE63_SYMMI</name>
<dbReference type="InterPro" id="IPR000571">
    <property type="entry name" value="Znf_CCCH"/>
</dbReference>
<reference evidence="8 9" key="1">
    <citation type="submission" date="2016-02" db="EMBL/GenBank/DDBJ databases">
        <title>Genome analysis of coral dinoflagellate symbionts highlights evolutionary adaptations to a symbiotic lifestyle.</title>
        <authorList>
            <person name="Aranda M."/>
            <person name="Li Y."/>
            <person name="Liew Y.J."/>
            <person name="Baumgarten S."/>
            <person name="Simakov O."/>
            <person name="Wilson M."/>
            <person name="Piel J."/>
            <person name="Ashoor H."/>
            <person name="Bougouffa S."/>
            <person name="Bajic V.B."/>
            <person name="Ryu T."/>
            <person name="Ravasi T."/>
            <person name="Bayer T."/>
            <person name="Micklem G."/>
            <person name="Kim H."/>
            <person name="Bhak J."/>
            <person name="Lajeunesse T.C."/>
            <person name="Voolstra C.R."/>
        </authorList>
    </citation>
    <scope>NUCLEOTIDE SEQUENCE [LARGE SCALE GENOMIC DNA]</scope>
    <source>
        <strain evidence="8 9">CCMP2467</strain>
    </source>
</reference>
<proteinExistence type="predicted"/>
<feature type="zinc finger region" description="C3H1-type" evidence="5">
    <location>
        <begin position="70"/>
        <end position="97"/>
    </location>
</feature>
<dbReference type="AlphaFoldDB" id="A0A1Q9DE63"/>
<evidence type="ECO:0000313" key="8">
    <source>
        <dbReference type="EMBL" id="OLP93503.1"/>
    </source>
</evidence>
<dbReference type="SUPFAM" id="SSF90229">
    <property type="entry name" value="CCCH zinc finger"/>
    <property type="match status" value="2"/>
</dbReference>
<dbReference type="Proteomes" id="UP000186817">
    <property type="component" value="Unassembled WGS sequence"/>
</dbReference>
<dbReference type="PANTHER" id="PTHR12547">
    <property type="entry name" value="CCCH ZINC FINGER/TIS11-RELATED"/>
    <property type="match status" value="1"/>
</dbReference>
<dbReference type="InterPro" id="IPR036855">
    <property type="entry name" value="Znf_CCCH_sf"/>
</dbReference>
<keyword evidence="1 5" id="KW-0479">Metal-binding</keyword>
<dbReference type="PROSITE" id="PS50103">
    <property type="entry name" value="ZF_C3H1"/>
    <property type="match status" value="6"/>
</dbReference>
<gene>
    <name evidence="8" type="primary">mkrn1</name>
    <name evidence="8" type="ORF">AK812_SmicGene24589</name>
</gene>
<feature type="zinc finger region" description="C3H1-type" evidence="5">
    <location>
        <begin position="39"/>
        <end position="65"/>
    </location>
</feature>
<evidence type="ECO:0000259" key="7">
    <source>
        <dbReference type="PROSITE" id="PS50103"/>
    </source>
</evidence>
<feature type="domain" description="C3H1-type" evidence="7">
    <location>
        <begin position="39"/>
        <end position="65"/>
    </location>
</feature>
<feature type="compositionally biased region" description="Low complexity" evidence="6">
    <location>
        <begin position="121"/>
        <end position="134"/>
    </location>
</feature>
<feature type="domain" description="C3H1-type" evidence="7">
    <location>
        <begin position="188"/>
        <end position="216"/>
    </location>
</feature>
<dbReference type="GO" id="GO:0003729">
    <property type="term" value="F:mRNA binding"/>
    <property type="evidence" value="ECO:0007669"/>
    <property type="project" value="InterPro"/>
</dbReference>
<evidence type="ECO:0000256" key="5">
    <source>
        <dbReference type="PROSITE-ProRule" id="PRU00723"/>
    </source>
</evidence>
<feature type="zinc finger region" description="C3H1-type" evidence="5">
    <location>
        <begin position="251"/>
        <end position="277"/>
    </location>
</feature>
<feature type="domain" description="C3H1-type" evidence="7">
    <location>
        <begin position="251"/>
        <end position="277"/>
    </location>
</feature>
<dbReference type="EMBL" id="LSRX01000578">
    <property type="protein sequence ID" value="OLP93503.1"/>
    <property type="molecule type" value="Genomic_DNA"/>
</dbReference>
<evidence type="ECO:0000313" key="9">
    <source>
        <dbReference type="Proteomes" id="UP000186817"/>
    </source>
</evidence>
<feature type="compositionally biased region" description="Basic and acidic residues" evidence="6">
    <location>
        <begin position="365"/>
        <end position="386"/>
    </location>
</feature>
<keyword evidence="2" id="KW-0677">Repeat</keyword>
<evidence type="ECO:0000256" key="1">
    <source>
        <dbReference type="ARBA" id="ARBA00022723"/>
    </source>
</evidence>
<accession>A0A1Q9DE63</accession>
<keyword evidence="4 5" id="KW-0862">Zinc</keyword>
<protein>
    <submittedName>
        <fullName evidence="8">Putative E3 ubiquitin-protein ligase makorin-1</fullName>
    </submittedName>
</protein>
<organism evidence="8 9">
    <name type="scientific">Symbiodinium microadriaticum</name>
    <name type="common">Dinoflagellate</name>
    <name type="synonym">Zooxanthella microadriatica</name>
    <dbReference type="NCBI Taxonomy" id="2951"/>
    <lineage>
        <taxon>Eukaryota</taxon>
        <taxon>Sar</taxon>
        <taxon>Alveolata</taxon>
        <taxon>Dinophyceae</taxon>
        <taxon>Suessiales</taxon>
        <taxon>Symbiodiniaceae</taxon>
        <taxon>Symbiodinium</taxon>
    </lineage>
</organism>
<feature type="region of interest" description="Disordered" evidence="6">
    <location>
        <begin position="313"/>
        <end position="427"/>
    </location>
</feature>
<evidence type="ECO:0000256" key="2">
    <source>
        <dbReference type="ARBA" id="ARBA00022737"/>
    </source>
</evidence>
<feature type="region of interest" description="Disordered" evidence="6">
    <location>
        <begin position="221"/>
        <end position="251"/>
    </location>
</feature>
<dbReference type="InterPro" id="IPR045877">
    <property type="entry name" value="ZFP36-like"/>
</dbReference>
<feature type="domain" description="C3H1-type" evidence="7">
    <location>
        <begin position="156"/>
        <end position="183"/>
    </location>
</feature>
<feature type="zinc finger region" description="C3H1-type" evidence="5">
    <location>
        <begin position="156"/>
        <end position="183"/>
    </location>
</feature>
<dbReference type="PANTHER" id="PTHR12547:SF18">
    <property type="entry name" value="PROTEIN TIS11"/>
    <property type="match status" value="1"/>
</dbReference>
<keyword evidence="9" id="KW-1185">Reference proteome</keyword>
<keyword evidence="3 5" id="KW-0863">Zinc-finger</keyword>
<sequence>MQLRSPAACGPLRSVLGSRPGLNPPQRGDASSRARRMTSDKTLICKFWLKNRCQRGDCKYAHGEEEKRLACKALLCQFHASGYCRLGQDCLYRHTVEEEAAGDPNCSGDEKELGSGCEGKSAASTTASEADTPSLGPAAPPLDYSNYKRDWQLGRYDKTQPCKFWQEGRCQRGQGCRYAHGDEELRQACGAILCKHLQRRGRCHLGDACWFSHAEPLSEGEPATANRIGPCSNSAPSGSSQDPESPRRSGRDKTLLCKFWLKNRCDRSNCKYAHGEEEKRRACKAIMCLFEASGGCRLGSECLYAHSWERLPREAEEEKNRGEESDESEVDDRGGDVTMAVQSESGTAWHKAAESMPIEAQRSACRRDSRQRLETGGRQLEADPLKSAEIPSPPALWDPRIGGLGRMKASRQSWADLNSDSEDEDSP</sequence>
<comment type="caution">
    <text evidence="8">The sequence shown here is derived from an EMBL/GenBank/DDBJ whole genome shotgun (WGS) entry which is preliminary data.</text>
</comment>
<dbReference type="OrthoDB" id="409924at2759"/>
<evidence type="ECO:0000256" key="6">
    <source>
        <dbReference type="SAM" id="MobiDB-lite"/>
    </source>
</evidence>
<feature type="zinc finger region" description="C3H1-type" evidence="5">
    <location>
        <begin position="188"/>
        <end position="216"/>
    </location>
</feature>
<dbReference type="SMART" id="SM00356">
    <property type="entry name" value="ZnF_C3H1"/>
    <property type="match status" value="6"/>
</dbReference>
<feature type="compositionally biased region" description="Basic and acidic residues" evidence="6">
    <location>
        <begin position="313"/>
        <end position="323"/>
    </location>
</feature>
<feature type="region of interest" description="Disordered" evidence="6">
    <location>
        <begin position="1"/>
        <end position="35"/>
    </location>
</feature>
<dbReference type="Pfam" id="PF00642">
    <property type="entry name" value="zf-CCCH"/>
    <property type="match status" value="3"/>
</dbReference>
<dbReference type="GO" id="GO:0008270">
    <property type="term" value="F:zinc ion binding"/>
    <property type="evidence" value="ECO:0007669"/>
    <property type="project" value="UniProtKB-KW"/>
</dbReference>
<evidence type="ECO:0000256" key="3">
    <source>
        <dbReference type="ARBA" id="ARBA00022771"/>
    </source>
</evidence>
<feature type="compositionally biased region" description="Polar residues" evidence="6">
    <location>
        <begin position="231"/>
        <end position="243"/>
    </location>
</feature>
<feature type="zinc finger region" description="C3H1-type" evidence="5">
    <location>
        <begin position="282"/>
        <end position="309"/>
    </location>
</feature>
<feature type="domain" description="C3H1-type" evidence="7">
    <location>
        <begin position="282"/>
        <end position="309"/>
    </location>
</feature>